<accession>A0A101CD29</accession>
<reference evidence="1 2" key="1">
    <citation type="submission" date="2015-10" db="EMBL/GenBank/DDBJ databases">
        <title>Genome sequence of Chryseobacterium greenlandense.</title>
        <authorList>
            <person name="Newman J."/>
            <person name="Fischer K."/>
            <person name="Miller J."/>
        </authorList>
    </citation>
    <scope>NUCLEOTIDE SEQUENCE [LARGE SCALE GENOMIC DNA]</scope>
    <source>
        <strain evidence="1 2">UMB34</strain>
    </source>
</reference>
<evidence type="ECO:0000313" key="2">
    <source>
        <dbReference type="Proteomes" id="UP000054388"/>
    </source>
</evidence>
<organism evidence="1 2">
    <name type="scientific">Chryseobacterium aquaticum subsp. greenlandense</name>
    <dbReference type="NCBI Taxonomy" id="345663"/>
    <lineage>
        <taxon>Bacteria</taxon>
        <taxon>Pseudomonadati</taxon>
        <taxon>Bacteroidota</taxon>
        <taxon>Flavobacteriia</taxon>
        <taxon>Flavobacteriales</taxon>
        <taxon>Weeksellaceae</taxon>
        <taxon>Chryseobacterium group</taxon>
        <taxon>Chryseobacterium</taxon>
    </lineage>
</organism>
<protein>
    <submittedName>
        <fullName evidence="1">Uncharacterized protein</fullName>
    </submittedName>
</protein>
<proteinExistence type="predicted"/>
<dbReference type="Proteomes" id="UP000054388">
    <property type="component" value="Unassembled WGS sequence"/>
</dbReference>
<name>A0A101CD29_9FLAO</name>
<dbReference type="AlphaFoldDB" id="A0A101CD29"/>
<evidence type="ECO:0000313" key="1">
    <source>
        <dbReference type="EMBL" id="KUJ54004.1"/>
    </source>
</evidence>
<gene>
    <name evidence="1" type="ORF">AR686_17610</name>
</gene>
<sequence>MDFTKETNAALEKLIAEKLPQMIEDKAGKMVEDIVSDIFRWGDVKKQIKEKIESSIQVNLQEFDLIDYNALIAKTINENLVQQINLQPILDMTQDIIGFVNQKEISLEAIAEMFIQASQEENETDGEGEITFITEEKEGSYISVYADIEPDKDKHSCAVQFCFNTNDKRDGKIFLFRNKDEYWDSKQKPLSPARLVNMNTLVNKIFRLYSAQVRITDYNHEPSTYWDRY</sequence>
<comment type="caution">
    <text evidence="1">The sequence shown here is derived from an EMBL/GenBank/DDBJ whole genome shotgun (WGS) entry which is preliminary data.</text>
</comment>
<dbReference type="RefSeq" id="WP_059137921.1">
    <property type="nucleotide sequence ID" value="NZ_LMAI01000015.1"/>
</dbReference>
<dbReference type="EMBL" id="LMAI01000015">
    <property type="protein sequence ID" value="KUJ54004.1"/>
    <property type="molecule type" value="Genomic_DNA"/>
</dbReference>